<evidence type="ECO:0000313" key="3">
    <source>
        <dbReference type="Proteomes" id="UP001377804"/>
    </source>
</evidence>
<feature type="transmembrane region" description="Helical" evidence="1">
    <location>
        <begin position="69"/>
        <end position="90"/>
    </location>
</feature>
<feature type="transmembrane region" description="Helical" evidence="1">
    <location>
        <begin position="144"/>
        <end position="169"/>
    </location>
</feature>
<evidence type="ECO:0008006" key="4">
    <source>
        <dbReference type="Google" id="ProtNLM"/>
    </source>
</evidence>
<gene>
    <name evidence="2" type="ORF">R4Y45_07090</name>
</gene>
<feature type="transmembrane region" description="Helical" evidence="1">
    <location>
        <begin position="39"/>
        <end position="57"/>
    </location>
</feature>
<proteinExistence type="predicted"/>
<keyword evidence="3" id="KW-1185">Reference proteome</keyword>
<feature type="transmembrane region" description="Helical" evidence="1">
    <location>
        <begin position="12"/>
        <end position="33"/>
    </location>
</feature>
<sequence length="210" mass="23972">MKRLIPIGIRQLGITLLNSSWLLFWFTIMNVGLIGGSDIYLMIAILSFFVPNVDFPMQHNFTRKTFFKYLLIIASINSLIYLGLILIINLLNGNTLSLLTLTMRNTISDYSQILVILFCAILFSNIYVYFQYYLKNTSRFVTMLVNMTIILVILVALPAIIIITHIVGISNLMTISIYCLIAVIEIIVLHYLVKYAEITISATYKARRGK</sequence>
<comment type="caution">
    <text evidence="2">The sequence shown here is derived from an EMBL/GenBank/DDBJ whole genome shotgun (WGS) entry which is preliminary data.</text>
</comment>
<protein>
    <recommendedName>
        <fullName evidence="4">DUF624 domain-containing protein</fullName>
    </recommendedName>
</protein>
<organism evidence="2 3">
    <name type="scientific">Holzapfeliella saturejae</name>
    <dbReference type="NCBI Taxonomy" id="3082953"/>
    <lineage>
        <taxon>Bacteria</taxon>
        <taxon>Bacillati</taxon>
        <taxon>Bacillota</taxon>
        <taxon>Bacilli</taxon>
        <taxon>Lactobacillales</taxon>
        <taxon>Lactobacillaceae</taxon>
        <taxon>Holzapfeliella</taxon>
    </lineage>
</organism>
<feature type="transmembrane region" description="Helical" evidence="1">
    <location>
        <begin position="175"/>
        <end position="193"/>
    </location>
</feature>
<dbReference type="RefSeq" id="WP_339970495.1">
    <property type="nucleotide sequence ID" value="NZ_JAWMWG010000005.1"/>
</dbReference>
<keyword evidence="1" id="KW-1133">Transmembrane helix</keyword>
<reference evidence="2 3" key="1">
    <citation type="submission" date="2023-10" db="EMBL/GenBank/DDBJ databases">
        <title>Holzapfeliella saturejae sp. nov. isolated from Satureja montana flowers.</title>
        <authorList>
            <person name="Alcantara C."/>
            <person name="Zuniga M."/>
            <person name="Landete J.M."/>
            <person name="Monedero V."/>
        </authorList>
    </citation>
    <scope>NUCLEOTIDE SEQUENCE [LARGE SCALE GENOMIC DNA]</scope>
    <source>
        <strain evidence="2 3">He02</strain>
    </source>
</reference>
<accession>A0ABU8SHY6</accession>
<name>A0ABU8SHY6_9LACO</name>
<keyword evidence="1" id="KW-0472">Membrane</keyword>
<dbReference type="Proteomes" id="UP001377804">
    <property type="component" value="Unassembled WGS sequence"/>
</dbReference>
<evidence type="ECO:0000313" key="2">
    <source>
        <dbReference type="EMBL" id="MEJ6348983.1"/>
    </source>
</evidence>
<keyword evidence="1" id="KW-0812">Transmembrane</keyword>
<evidence type="ECO:0000256" key="1">
    <source>
        <dbReference type="SAM" id="Phobius"/>
    </source>
</evidence>
<feature type="transmembrane region" description="Helical" evidence="1">
    <location>
        <begin position="110"/>
        <end position="132"/>
    </location>
</feature>
<dbReference type="EMBL" id="JAWMWG010000005">
    <property type="protein sequence ID" value="MEJ6348983.1"/>
    <property type="molecule type" value="Genomic_DNA"/>
</dbReference>